<evidence type="ECO:0000256" key="1">
    <source>
        <dbReference type="SAM" id="MobiDB-lite"/>
    </source>
</evidence>
<feature type="transmembrane region" description="Helical" evidence="2">
    <location>
        <begin position="6"/>
        <end position="24"/>
    </location>
</feature>
<feature type="compositionally biased region" description="Basic and acidic residues" evidence="1">
    <location>
        <begin position="34"/>
        <end position="46"/>
    </location>
</feature>
<dbReference type="Proteomes" id="UP000061432">
    <property type="component" value="Plasmid pMaq22A_1p"/>
</dbReference>
<keyword evidence="2" id="KW-1133">Transmembrane helix</keyword>
<sequence>MGDSGLIYMLAFTTFALVILFLIWQRMRVQRAKETGERSSFTDHHGGPPRPHQGVDPR</sequence>
<proteinExistence type="predicted"/>
<evidence type="ECO:0000313" key="3">
    <source>
        <dbReference type="EMBL" id="BAQ48826.1"/>
    </source>
</evidence>
<reference evidence="4" key="2">
    <citation type="submission" date="2015-01" db="EMBL/GenBank/DDBJ databases">
        <title>Complete genome sequence of Methylobacterium aquaticum strain 22A.</title>
        <authorList>
            <person name="Tani A."/>
            <person name="Ogura Y."/>
            <person name="Hayashi T."/>
        </authorList>
    </citation>
    <scope>NUCLEOTIDE SEQUENCE [LARGE SCALE GENOMIC DNA]</scope>
    <source>
        <strain evidence="4">MA-22A</strain>
        <plasmid evidence="4">Plasmid pMaq22A_1p DNA</plasmid>
    </source>
</reference>
<accession>A0A0C6F7Q0</accession>
<reference evidence="3 4" key="1">
    <citation type="journal article" date="2015" name="Genome Announc.">
        <title>Complete Genome Sequence of Methylobacterium aquaticum Strain 22A, Isolated from Racomitrium japonicum Moss.</title>
        <authorList>
            <person name="Tani A."/>
            <person name="Ogura Y."/>
            <person name="Hayashi T."/>
            <person name="Kimbara K."/>
        </authorList>
    </citation>
    <scope>NUCLEOTIDE SEQUENCE [LARGE SCALE GENOMIC DNA]</scope>
    <source>
        <strain evidence="3 4">MA-22A</strain>
        <plasmid evidence="4">Plasmid pMaq22A_1p DNA</plasmid>
    </source>
</reference>
<protein>
    <submittedName>
        <fullName evidence="3">Uncharacterized protein</fullName>
    </submittedName>
</protein>
<gene>
    <name evidence="3" type="ORF">Maq22A_1p32590</name>
</gene>
<organism evidence="3 4">
    <name type="scientific">Methylobacterium aquaticum</name>
    <dbReference type="NCBI Taxonomy" id="270351"/>
    <lineage>
        <taxon>Bacteria</taxon>
        <taxon>Pseudomonadati</taxon>
        <taxon>Pseudomonadota</taxon>
        <taxon>Alphaproteobacteria</taxon>
        <taxon>Hyphomicrobiales</taxon>
        <taxon>Methylobacteriaceae</taxon>
        <taxon>Methylobacterium</taxon>
    </lineage>
</organism>
<evidence type="ECO:0000256" key="2">
    <source>
        <dbReference type="SAM" id="Phobius"/>
    </source>
</evidence>
<keyword evidence="3" id="KW-0614">Plasmid</keyword>
<evidence type="ECO:0000313" key="4">
    <source>
        <dbReference type="Proteomes" id="UP000061432"/>
    </source>
</evidence>
<geneLocation type="plasmid" evidence="4">
    <name>pMaq22A_1p DNA</name>
</geneLocation>
<dbReference type="PATRIC" id="fig|270351.10.peg.5832"/>
<dbReference type="RefSeq" id="WP_177202189.1">
    <property type="nucleotide sequence ID" value="NZ_AP014705.1"/>
</dbReference>
<dbReference type="KEGG" id="maqu:Maq22A_1p32590"/>
<feature type="region of interest" description="Disordered" evidence="1">
    <location>
        <begin position="34"/>
        <end position="58"/>
    </location>
</feature>
<dbReference type="AlphaFoldDB" id="A0A0C6F7Q0"/>
<keyword evidence="2" id="KW-0472">Membrane</keyword>
<keyword evidence="2" id="KW-0812">Transmembrane</keyword>
<dbReference type="EMBL" id="AP014705">
    <property type="protein sequence ID" value="BAQ48826.1"/>
    <property type="molecule type" value="Genomic_DNA"/>
</dbReference>
<name>A0A0C6F7Q0_9HYPH</name>